<dbReference type="Pfam" id="PF00635">
    <property type="entry name" value="Motile_Sperm"/>
    <property type="match status" value="1"/>
</dbReference>
<dbReference type="SUPFAM" id="SSF49354">
    <property type="entry name" value="PapD-like"/>
    <property type="match status" value="1"/>
</dbReference>
<evidence type="ECO:0000313" key="4">
    <source>
        <dbReference type="EMBL" id="KAJ7973413.1"/>
    </source>
</evidence>
<dbReference type="GO" id="GO:0061817">
    <property type="term" value="P:endoplasmic reticulum-plasma membrane tethering"/>
    <property type="evidence" value="ECO:0007669"/>
    <property type="project" value="TreeGrafter"/>
</dbReference>
<dbReference type="InterPro" id="IPR016763">
    <property type="entry name" value="VAP"/>
</dbReference>
<dbReference type="FunFam" id="2.60.40.10:FF:000813">
    <property type="entry name" value="Vesicle-associated protein 1-1"/>
    <property type="match status" value="1"/>
</dbReference>
<reference evidence="4" key="1">
    <citation type="journal article" date="2023" name="Science">
        <title>Elucidation of the pathway for biosynthesis of saponin adjuvants from the soapbark tree.</title>
        <authorList>
            <person name="Reed J."/>
            <person name="Orme A."/>
            <person name="El-Demerdash A."/>
            <person name="Owen C."/>
            <person name="Martin L.B.B."/>
            <person name="Misra R.C."/>
            <person name="Kikuchi S."/>
            <person name="Rejzek M."/>
            <person name="Martin A.C."/>
            <person name="Harkess A."/>
            <person name="Leebens-Mack J."/>
            <person name="Louveau T."/>
            <person name="Stephenson M.J."/>
            <person name="Osbourn A."/>
        </authorList>
    </citation>
    <scope>NUCLEOTIDE SEQUENCE</scope>
    <source>
        <strain evidence="4">S10</strain>
    </source>
</reference>
<dbReference type="KEGG" id="qsa:O6P43_011155"/>
<dbReference type="InterPro" id="IPR013783">
    <property type="entry name" value="Ig-like_fold"/>
</dbReference>
<gene>
    <name evidence="4" type="ORF">O6P43_011155</name>
</gene>
<comment type="similarity">
    <text evidence="1">Belongs to the VAMP-associated protein (VAP) (TC 9.B.17) family.</text>
</comment>
<organism evidence="4 5">
    <name type="scientific">Quillaja saponaria</name>
    <name type="common">Soap bark tree</name>
    <dbReference type="NCBI Taxonomy" id="32244"/>
    <lineage>
        <taxon>Eukaryota</taxon>
        <taxon>Viridiplantae</taxon>
        <taxon>Streptophyta</taxon>
        <taxon>Embryophyta</taxon>
        <taxon>Tracheophyta</taxon>
        <taxon>Spermatophyta</taxon>
        <taxon>Magnoliopsida</taxon>
        <taxon>eudicotyledons</taxon>
        <taxon>Gunneridae</taxon>
        <taxon>Pentapetalae</taxon>
        <taxon>rosids</taxon>
        <taxon>fabids</taxon>
        <taxon>Fabales</taxon>
        <taxon>Quillajaceae</taxon>
        <taxon>Quillaja</taxon>
    </lineage>
</organism>
<dbReference type="GO" id="GO:0005886">
    <property type="term" value="C:plasma membrane"/>
    <property type="evidence" value="ECO:0007669"/>
    <property type="project" value="TreeGrafter"/>
</dbReference>
<protein>
    <submittedName>
        <fullName evidence="4">Vesicle-associated protein 2-2</fullName>
    </submittedName>
</protein>
<dbReference type="EMBL" id="JARAOO010000004">
    <property type="protein sequence ID" value="KAJ7973413.1"/>
    <property type="molecule type" value="Genomic_DNA"/>
</dbReference>
<dbReference type="Gene3D" id="2.60.40.10">
    <property type="entry name" value="Immunoglobulins"/>
    <property type="match status" value="1"/>
</dbReference>
<proteinExistence type="inferred from homology"/>
<feature type="domain" description="MSP" evidence="3">
    <location>
        <begin position="5"/>
        <end position="124"/>
    </location>
</feature>
<dbReference type="InterPro" id="IPR008962">
    <property type="entry name" value="PapD-like_sf"/>
</dbReference>
<evidence type="ECO:0000256" key="2">
    <source>
        <dbReference type="SAM" id="MobiDB-lite"/>
    </source>
</evidence>
<name>A0AAD7Q208_QUISA</name>
<dbReference type="GO" id="GO:0090158">
    <property type="term" value="P:endoplasmic reticulum membrane organization"/>
    <property type="evidence" value="ECO:0007669"/>
    <property type="project" value="TreeGrafter"/>
</dbReference>
<feature type="region of interest" description="Disordered" evidence="2">
    <location>
        <begin position="319"/>
        <end position="340"/>
    </location>
</feature>
<evidence type="ECO:0000313" key="5">
    <source>
        <dbReference type="Proteomes" id="UP001163823"/>
    </source>
</evidence>
<keyword evidence="5" id="KW-1185">Reference proteome</keyword>
<dbReference type="PANTHER" id="PTHR10809:SF45">
    <property type="entry name" value="VESICLE-ASSOCIATED PROTEIN 2-2"/>
    <property type="match status" value="1"/>
</dbReference>
<comment type="caution">
    <text evidence="4">The sequence shown here is derived from an EMBL/GenBank/DDBJ whole genome shotgun (WGS) entry which is preliminary data.</text>
</comment>
<dbReference type="Proteomes" id="UP001163823">
    <property type="component" value="Chromosome 4"/>
</dbReference>
<accession>A0AAD7Q208</accession>
<evidence type="ECO:0000256" key="1">
    <source>
        <dbReference type="ARBA" id="ARBA00008932"/>
    </source>
</evidence>
<dbReference type="AlphaFoldDB" id="A0AAD7Q208"/>
<dbReference type="InterPro" id="IPR000535">
    <property type="entry name" value="MSP_dom"/>
</dbReference>
<evidence type="ECO:0000259" key="3">
    <source>
        <dbReference type="PROSITE" id="PS50202"/>
    </source>
</evidence>
<dbReference type="PANTHER" id="PTHR10809">
    <property type="entry name" value="VESICLE-ASSOCIATED MEMBRANE PROTEIN-ASSOCIATED PROTEIN"/>
    <property type="match status" value="1"/>
</dbReference>
<dbReference type="PROSITE" id="PS50202">
    <property type="entry name" value="MSP"/>
    <property type="match status" value="1"/>
</dbReference>
<dbReference type="GO" id="GO:0005789">
    <property type="term" value="C:endoplasmic reticulum membrane"/>
    <property type="evidence" value="ECO:0007669"/>
    <property type="project" value="InterPro"/>
</dbReference>
<sequence>MSKQLLEIQPKELAFIFELKKKSSCLVQLTNNTNQYVAFKVKTTSPKKYSVKPNVGILMPKSTSEFIVNMQAPLVVPEVMVCKDKFQILSTIVPVGTNCQDITSSMFDEEREYVERHKLRVILISPPNSLELSPIHGASQNGLAYKDSIGREQILSRIENLVPQSMVTKNVDDHEMVIEELKQEKDMELETETEKDVGLKSMKDEETLQTNNDAEVNIDNNTEDFKLIRDIEDMELKREKEEFRLIRDIEGVELKTEKDRGLKTMTDEENLQTDNDAELKIGNNTEEVKLIRDIEEMKTKLDELESKLNEAEVTMSKLTEEGRLSNQRDENFKRDTIRFE</sequence>